<gene>
    <name evidence="1" type="ORF">K6K41_20185</name>
</gene>
<reference evidence="1" key="1">
    <citation type="submission" date="2021-08" db="EMBL/GenBank/DDBJ databases">
        <authorList>
            <person name="Zhang H."/>
            <person name="Xu M."/>
            <person name="Yu Z."/>
            <person name="Yang L."/>
            <person name="Cai Y."/>
        </authorList>
    </citation>
    <scope>NUCLEOTIDE SEQUENCE</scope>
    <source>
        <strain evidence="1">CHL1</strain>
    </source>
</reference>
<dbReference type="RefSeq" id="WP_261402172.1">
    <property type="nucleotide sequence ID" value="NZ_CP081869.1"/>
</dbReference>
<dbReference type="Proteomes" id="UP000825701">
    <property type="component" value="Chromosome"/>
</dbReference>
<proteinExistence type="predicted"/>
<keyword evidence="2" id="KW-1185">Reference proteome</keyword>
<protein>
    <submittedName>
        <fullName evidence="1">Uncharacterized protein</fullName>
    </submittedName>
</protein>
<evidence type="ECO:0000313" key="1">
    <source>
        <dbReference type="EMBL" id="QZN99139.1"/>
    </source>
</evidence>
<dbReference type="InterPro" id="IPR046574">
    <property type="entry name" value="DUF6634"/>
</dbReference>
<name>A0A9E6R796_9HYPH</name>
<evidence type="ECO:0000313" key="2">
    <source>
        <dbReference type="Proteomes" id="UP000825701"/>
    </source>
</evidence>
<organism evidence="1 2">
    <name type="scientific">Chenggangzhangella methanolivorans</name>
    <dbReference type="NCBI Taxonomy" id="1437009"/>
    <lineage>
        <taxon>Bacteria</taxon>
        <taxon>Pseudomonadati</taxon>
        <taxon>Pseudomonadota</taxon>
        <taxon>Alphaproteobacteria</taxon>
        <taxon>Hyphomicrobiales</taxon>
        <taxon>Methylopilaceae</taxon>
        <taxon>Chenggangzhangella</taxon>
    </lineage>
</organism>
<dbReference type="KEGG" id="cmet:K6K41_20185"/>
<dbReference type="EMBL" id="CP081869">
    <property type="protein sequence ID" value="QZN99139.1"/>
    <property type="molecule type" value="Genomic_DNA"/>
</dbReference>
<dbReference type="AlphaFoldDB" id="A0A9E6R796"/>
<accession>A0A9E6R796</accession>
<sequence length="92" mass="10750">MTPDPMDETMRRLRQACQEALASEPLLDRWLLDRSLGVPCLVGVVTGHPLFPDGRFVRTSRLRRLEPEAGWAQTRNRFYRLGQSLDDWRKLQ</sequence>
<dbReference type="Pfam" id="PF20339">
    <property type="entry name" value="DUF6634"/>
    <property type="match status" value="1"/>
</dbReference>